<proteinExistence type="predicted"/>
<evidence type="ECO:0000313" key="2">
    <source>
        <dbReference type="Proteomes" id="UP001055072"/>
    </source>
</evidence>
<protein>
    <submittedName>
        <fullName evidence="1">Uncharacterized protein</fullName>
    </submittedName>
</protein>
<comment type="caution">
    <text evidence="1">The sequence shown here is derived from an EMBL/GenBank/DDBJ whole genome shotgun (WGS) entry which is preliminary data.</text>
</comment>
<name>A0ACB8U603_9APHY</name>
<gene>
    <name evidence="1" type="ORF">BDY19DRAFT_101654</name>
</gene>
<organism evidence="1 2">
    <name type="scientific">Irpex rosettiformis</name>
    <dbReference type="NCBI Taxonomy" id="378272"/>
    <lineage>
        <taxon>Eukaryota</taxon>
        <taxon>Fungi</taxon>
        <taxon>Dikarya</taxon>
        <taxon>Basidiomycota</taxon>
        <taxon>Agaricomycotina</taxon>
        <taxon>Agaricomycetes</taxon>
        <taxon>Polyporales</taxon>
        <taxon>Irpicaceae</taxon>
        <taxon>Irpex</taxon>
    </lineage>
</organism>
<evidence type="ECO:0000313" key="1">
    <source>
        <dbReference type="EMBL" id="KAI0089395.1"/>
    </source>
</evidence>
<keyword evidence="2" id="KW-1185">Reference proteome</keyword>
<sequence length="621" mass="70548">MAHPNNSREHIFGLKDYADGLLRRVAELPWHGHLHRGFRESSIVDAIQDVDDVLALSRHRLREYRNSLVPVNLLPPEILSAILVFHALGCSIPVTETSASPMSISTPAVQRRSLTLSHVCRHWRDIALKTTPLWRRTLLSMRPGADGIWLQRSLSAPLNVEISSRGRSASDLWDRVSPHLDRIRTLKINHGTLRTSLASLRRFTTPAPMLESLQLTITEYSRIHSIPLLKLPTLFGGRMPRLKHLDLGYYTILSDNHFENLTYLRFHNQTYRTVAEIEGMFSVLEASPHLEQLSFRRCYFLPPEATEANENPVWFTSSADRPPLRHLRHLDIDQCDIGFVCYTTNQLKVPHDNIVITANYYVGGGHLLSNLTTISNSDANTHSVSLPFITSLSLAFDGDIVRLAATGPATVLWVYFKDRCTDRGYRDTHDVCRDLPRTLTLSALTELKIGGRDKQSDEAWLDIFQQLSSLKRLILVIAHGDNYRPHKWLLKLITSWNSRPGELPCPAPQLSELCIAFYVPHLLVWNLFVDVMQKRAELGYPLDTIRIMLCAPANVAAEYRATFEEWKLKQPELEACAEKVVFEEGKGYLIQGVSEGNMPYMTETQLAEWHPDSYGSRCNGP</sequence>
<dbReference type="Proteomes" id="UP001055072">
    <property type="component" value="Unassembled WGS sequence"/>
</dbReference>
<accession>A0ACB8U603</accession>
<dbReference type="EMBL" id="MU274910">
    <property type="protein sequence ID" value="KAI0089395.1"/>
    <property type="molecule type" value="Genomic_DNA"/>
</dbReference>
<reference evidence="1" key="1">
    <citation type="journal article" date="2021" name="Environ. Microbiol.">
        <title>Gene family expansions and transcriptome signatures uncover fungal adaptations to wood decay.</title>
        <authorList>
            <person name="Hage H."/>
            <person name="Miyauchi S."/>
            <person name="Viragh M."/>
            <person name="Drula E."/>
            <person name="Min B."/>
            <person name="Chaduli D."/>
            <person name="Navarro D."/>
            <person name="Favel A."/>
            <person name="Norest M."/>
            <person name="Lesage-Meessen L."/>
            <person name="Balint B."/>
            <person name="Merenyi Z."/>
            <person name="de Eugenio L."/>
            <person name="Morin E."/>
            <person name="Martinez A.T."/>
            <person name="Baldrian P."/>
            <person name="Stursova M."/>
            <person name="Martinez M.J."/>
            <person name="Novotny C."/>
            <person name="Magnuson J.K."/>
            <person name="Spatafora J.W."/>
            <person name="Maurice S."/>
            <person name="Pangilinan J."/>
            <person name="Andreopoulos W."/>
            <person name="LaButti K."/>
            <person name="Hundley H."/>
            <person name="Na H."/>
            <person name="Kuo A."/>
            <person name="Barry K."/>
            <person name="Lipzen A."/>
            <person name="Henrissat B."/>
            <person name="Riley R."/>
            <person name="Ahrendt S."/>
            <person name="Nagy L.G."/>
            <person name="Grigoriev I.V."/>
            <person name="Martin F."/>
            <person name="Rosso M.N."/>
        </authorList>
    </citation>
    <scope>NUCLEOTIDE SEQUENCE</scope>
    <source>
        <strain evidence="1">CBS 384.51</strain>
    </source>
</reference>